<dbReference type="STRING" id="1122934.SAMN02745691_01185"/>
<keyword evidence="2" id="KW-1185">Reference proteome</keyword>
<proteinExistence type="predicted"/>
<sequence length="67" mass="8273">MNIDKFYNDMLDIMEWVNVEEQKVTKMLQEQGVPLDVMNDNYEEYAYILEERDRRMADMKEKYNIKD</sequence>
<evidence type="ECO:0000313" key="1">
    <source>
        <dbReference type="EMBL" id="SHJ00529.1"/>
    </source>
</evidence>
<dbReference type="EMBL" id="FQYT01000010">
    <property type="protein sequence ID" value="SHJ00529.1"/>
    <property type="molecule type" value="Genomic_DNA"/>
</dbReference>
<reference evidence="1 2" key="1">
    <citation type="submission" date="2016-11" db="EMBL/GenBank/DDBJ databases">
        <authorList>
            <person name="Jaros S."/>
            <person name="Januszkiewicz K."/>
            <person name="Wedrychowicz H."/>
        </authorList>
    </citation>
    <scope>NUCLEOTIDE SEQUENCE [LARGE SCALE GENOMIC DNA]</scope>
    <source>
        <strain evidence="1 2">DSM 15970</strain>
    </source>
</reference>
<dbReference type="AlphaFoldDB" id="A0A1M6FSD1"/>
<dbReference type="RefSeq" id="WP_073993438.1">
    <property type="nucleotide sequence ID" value="NZ_FQYT01000010.1"/>
</dbReference>
<protein>
    <submittedName>
        <fullName evidence="1">Uncharacterized protein</fullName>
    </submittedName>
</protein>
<organism evidence="1 2">
    <name type="scientific">Parasporobacterium paucivorans DSM 15970</name>
    <dbReference type="NCBI Taxonomy" id="1122934"/>
    <lineage>
        <taxon>Bacteria</taxon>
        <taxon>Bacillati</taxon>
        <taxon>Bacillota</taxon>
        <taxon>Clostridia</taxon>
        <taxon>Lachnospirales</taxon>
        <taxon>Lachnospiraceae</taxon>
        <taxon>Parasporobacterium</taxon>
    </lineage>
</organism>
<gene>
    <name evidence="1" type="ORF">SAMN02745691_01185</name>
</gene>
<dbReference type="Proteomes" id="UP000184342">
    <property type="component" value="Unassembled WGS sequence"/>
</dbReference>
<accession>A0A1M6FSD1</accession>
<name>A0A1M6FSD1_9FIRM</name>
<evidence type="ECO:0000313" key="2">
    <source>
        <dbReference type="Proteomes" id="UP000184342"/>
    </source>
</evidence>